<keyword evidence="1" id="KW-0732">Signal</keyword>
<accession>A0A839ZV96</accession>
<evidence type="ECO:0000256" key="1">
    <source>
        <dbReference type="SAM" id="SignalP"/>
    </source>
</evidence>
<organism evidence="3 4">
    <name type="scientific">Phenylobacterium haematophilum</name>
    <dbReference type="NCBI Taxonomy" id="98513"/>
    <lineage>
        <taxon>Bacteria</taxon>
        <taxon>Pseudomonadati</taxon>
        <taxon>Pseudomonadota</taxon>
        <taxon>Alphaproteobacteria</taxon>
        <taxon>Caulobacterales</taxon>
        <taxon>Caulobacteraceae</taxon>
        <taxon>Phenylobacterium</taxon>
    </lineage>
</organism>
<evidence type="ECO:0000313" key="4">
    <source>
        <dbReference type="Proteomes" id="UP000530564"/>
    </source>
</evidence>
<dbReference type="SUPFAM" id="SSF55797">
    <property type="entry name" value="PR-1-like"/>
    <property type="match status" value="1"/>
</dbReference>
<sequence length="218" mass="23721">MKLRFLHHVLAAALGTALCAPTLASAGPMEDAILAEINFARAYPQEYARRLEREPVTRWEQALIDAGEPADHAAYIEAVEFLKRQRPLSPLRPDDMLTSAALEHVSMQGPSGHIGHASANGERFYDRVRRHGAAAALSAENIAYGPPSPEDVVRALIIDSGVPDRGHRTNMFNGAFKVVGVSCGPHRDYSTMCVMDFSAAPSPRIITAQLDKVRPADE</sequence>
<protein>
    <submittedName>
        <fullName evidence="3">Uncharacterized protein YkwD</fullName>
    </submittedName>
</protein>
<keyword evidence="4" id="KW-1185">Reference proteome</keyword>
<dbReference type="Pfam" id="PF00188">
    <property type="entry name" value="CAP"/>
    <property type="match status" value="1"/>
</dbReference>
<dbReference type="EMBL" id="JACIDK010000001">
    <property type="protein sequence ID" value="MBB3889699.1"/>
    <property type="molecule type" value="Genomic_DNA"/>
</dbReference>
<gene>
    <name evidence="3" type="ORF">GGQ61_000396</name>
</gene>
<dbReference type="CDD" id="cd05379">
    <property type="entry name" value="CAP_bacterial"/>
    <property type="match status" value="1"/>
</dbReference>
<proteinExistence type="predicted"/>
<comment type="caution">
    <text evidence="3">The sequence shown here is derived from an EMBL/GenBank/DDBJ whole genome shotgun (WGS) entry which is preliminary data.</text>
</comment>
<dbReference type="Gene3D" id="3.40.33.10">
    <property type="entry name" value="CAP"/>
    <property type="match status" value="1"/>
</dbReference>
<dbReference type="RefSeq" id="WP_183769699.1">
    <property type="nucleotide sequence ID" value="NZ_JACIDK010000001.1"/>
</dbReference>
<evidence type="ECO:0000313" key="3">
    <source>
        <dbReference type="EMBL" id="MBB3889699.1"/>
    </source>
</evidence>
<name>A0A839ZV96_9CAUL</name>
<dbReference type="AlphaFoldDB" id="A0A839ZV96"/>
<dbReference type="Proteomes" id="UP000530564">
    <property type="component" value="Unassembled WGS sequence"/>
</dbReference>
<dbReference type="InterPro" id="IPR014044">
    <property type="entry name" value="CAP_dom"/>
</dbReference>
<feature type="chain" id="PRO_5032335443" evidence="1">
    <location>
        <begin position="27"/>
        <end position="218"/>
    </location>
</feature>
<evidence type="ECO:0000259" key="2">
    <source>
        <dbReference type="Pfam" id="PF00188"/>
    </source>
</evidence>
<feature type="signal peptide" evidence="1">
    <location>
        <begin position="1"/>
        <end position="26"/>
    </location>
</feature>
<dbReference type="InterPro" id="IPR035940">
    <property type="entry name" value="CAP_sf"/>
</dbReference>
<dbReference type="PANTHER" id="PTHR31157">
    <property type="entry name" value="SCP DOMAIN-CONTAINING PROTEIN"/>
    <property type="match status" value="1"/>
</dbReference>
<dbReference type="PANTHER" id="PTHR31157:SF1">
    <property type="entry name" value="SCP DOMAIN-CONTAINING PROTEIN"/>
    <property type="match status" value="1"/>
</dbReference>
<feature type="domain" description="SCP" evidence="2">
    <location>
        <begin position="84"/>
        <end position="197"/>
    </location>
</feature>
<reference evidence="3 4" key="1">
    <citation type="submission" date="2020-08" db="EMBL/GenBank/DDBJ databases">
        <title>Genomic Encyclopedia of Type Strains, Phase IV (KMG-IV): sequencing the most valuable type-strain genomes for metagenomic binning, comparative biology and taxonomic classification.</title>
        <authorList>
            <person name="Goeker M."/>
        </authorList>
    </citation>
    <scope>NUCLEOTIDE SEQUENCE [LARGE SCALE GENOMIC DNA]</scope>
    <source>
        <strain evidence="3 4">DSM 21793</strain>
    </source>
</reference>